<dbReference type="EMBL" id="JH767140">
    <property type="protein sequence ID" value="EQC38729.1"/>
    <property type="molecule type" value="Genomic_DNA"/>
</dbReference>
<dbReference type="PANTHER" id="PTHR42860:SF1">
    <property type="entry name" value="VITAMIN B12-BINDING PROTEIN"/>
    <property type="match status" value="1"/>
</dbReference>
<evidence type="ECO:0000259" key="1">
    <source>
        <dbReference type="PROSITE" id="PS50983"/>
    </source>
</evidence>
<feature type="domain" description="Fe/B12 periplasmic-binding" evidence="1">
    <location>
        <begin position="5"/>
        <end position="314"/>
    </location>
</feature>
<organism evidence="2 3">
    <name type="scientific">Saprolegnia diclina (strain VS20)</name>
    <dbReference type="NCBI Taxonomy" id="1156394"/>
    <lineage>
        <taxon>Eukaryota</taxon>
        <taxon>Sar</taxon>
        <taxon>Stramenopiles</taxon>
        <taxon>Oomycota</taxon>
        <taxon>Saprolegniomycetes</taxon>
        <taxon>Saprolegniales</taxon>
        <taxon>Saprolegniaceae</taxon>
        <taxon>Saprolegnia</taxon>
    </lineage>
</organism>
<dbReference type="InParanoid" id="T0QKY5"/>
<dbReference type="eggNOG" id="ENOG502RY45">
    <property type="taxonomic scope" value="Eukaryota"/>
</dbReference>
<dbReference type="RefSeq" id="XP_008607553.1">
    <property type="nucleotide sequence ID" value="XM_008609331.1"/>
</dbReference>
<gene>
    <name evidence="2" type="ORF">SDRG_03694</name>
</gene>
<reference evidence="2 3" key="1">
    <citation type="submission" date="2012-04" db="EMBL/GenBank/DDBJ databases">
        <title>The Genome Sequence of Saprolegnia declina VS20.</title>
        <authorList>
            <consortium name="The Broad Institute Genome Sequencing Platform"/>
            <person name="Russ C."/>
            <person name="Nusbaum C."/>
            <person name="Tyler B."/>
            <person name="van West P."/>
            <person name="Dieguez-Uribeondo J."/>
            <person name="de Bruijn I."/>
            <person name="Tripathy S."/>
            <person name="Jiang R."/>
            <person name="Young S.K."/>
            <person name="Zeng Q."/>
            <person name="Gargeya S."/>
            <person name="Fitzgerald M."/>
            <person name="Haas B."/>
            <person name="Abouelleil A."/>
            <person name="Alvarado L."/>
            <person name="Arachchi H.M."/>
            <person name="Berlin A."/>
            <person name="Chapman S.B."/>
            <person name="Goldberg J."/>
            <person name="Griggs A."/>
            <person name="Gujja S."/>
            <person name="Hansen M."/>
            <person name="Howarth C."/>
            <person name="Imamovic A."/>
            <person name="Larimer J."/>
            <person name="McCowen C."/>
            <person name="Montmayeur A."/>
            <person name="Murphy C."/>
            <person name="Neiman D."/>
            <person name="Pearson M."/>
            <person name="Priest M."/>
            <person name="Roberts A."/>
            <person name="Saif S."/>
            <person name="Shea T."/>
            <person name="Sisk P."/>
            <person name="Sykes S."/>
            <person name="Wortman J."/>
            <person name="Nusbaum C."/>
            <person name="Birren B."/>
        </authorList>
    </citation>
    <scope>NUCLEOTIDE SEQUENCE [LARGE SCALE GENOMIC DNA]</scope>
    <source>
        <strain evidence="2 3">VS20</strain>
    </source>
</reference>
<dbReference type="OrthoDB" id="274765at2759"/>
<dbReference type="Proteomes" id="UP000030762">
    <property type="component" value="Unassembled WGS sequence"/>
</dbReference>
<dbReference type="GeneID" id="19944421"/>
<dbReference type="OMA" id="QDQCDVC"/>
<accession>T0QKY5</accession>
<dbReference type="VEuPathDB" id="FungiDB:SDRG_03694"/>
<dbReference type="InterPro" id="IPR002491">
    <property type="entry name" value="ABC_transptr_periplasmic_BD"/>
</dbReference>
<proteinExistence type="predicted"/>
<dbReference type="STRING" id="1156394.T0QKY5"/>
<sequence>MAPLRIVSLLPSATELVYYVLCQLDEDDPAGAPHAQLVGRSHECDWPEALVAGVPMLTASQIKFTTSAEVDAQVRAQLSTGVGLYSVRLELLQSLLPDFIVTQSLCKVCSVDYCMVDELTAGMSPRPVLIDTNPMSVNDVLADIRRIATTLGFHDAGQRVVAKLQRRIDIARAIVASKLLPGMRRRSIGFCEWTDPIFCGGHWTPQLIEMAGAVHPLNLTTGGVETGAHPSRSIPANEFVASDPDIIVVAPCGLDMDATKRELAPLIYHDWWKQLRAVRQGRVYLVNGNHMFNRPGPRLVDALEWLVAMLWDVPSACAPDFPAEKWVPPTGYFESPKSKSAQ</sequence>
<dbReference type="AlphaFoldDB" id="T0QKY5"/>
<dbReference type="PROSITE" id="PS50983">
    <property type="entry name" value="FE_B12_PBP"/>
    <property type="match status" value="1"/>
</dbReference>
<name>T0QKY5_SAPDV</name>
<dbReference type="Gene3D" id="3.40.50.1980">
    <property type="entry name" value="Nitrogenase molybdenum iron protein domain"/>
    <property type="match status" value="2"/>
</dbReference>
<keyword evidence="3" id="KW-1185">Reference proteome</keyword>
<dbReference type="Pfam" id="PF01497">
    <property type="entry name" value="Peripla_BP_2"/>
    <property type="match status" value="1"/>
</dbReference>
<evidence type="ECO:0000313" key="3">
    <source>
        <dbReference type="Proteomes" id="UP000030762"/>
    </source>
</evidence>
<dbReference type="InterPro" id="IPR051030">
    <property type="entry name" value="Vitamin_B12-ABC_binding"/>
</dbReference>
<evidence type="ECO:0000313" key="2">
    <source>
        <dbReference type="EMBL" id="EQC38729.1"/>
    </source>
</evidence>
<dbReference type="PANTHER" id="PTHR42860">
    <property type="entry name" value="VITAMIN B12-BINDING PROTEIN"/>
    <property type="match status" value="1"/>
</dbReference>
<dbReference type="SUPFAM" id="SSF53807">
    <property type="entry name" value="Helical backbone' metal receptor"/>
    <property type="match status" value="1"/>
</dbReference>
<protein>
    <recommendedName>
        <fullName evidence="1">Fe/B12 periplasmic-binding domain-containing protein</fullName>
    </recommendedName>
</protein>